<evidence type="ECO:0000256" key="16">
    <source>
        <dbReference type="PROSITE-ProRule" id="PRU00723"/>
    </source>
</evidence>
<dbReference type="SUPFAM" id="SSF51395">
    <property type="entry name" value="FMN-linked oxidoreductases"/>
    <property type="match status" value="1"/>
</dbReference>
<accession>A0A8H7C3P7</accession>
<dbReference type="Pfam" id="PF00443">
    <property type="entry name" value="UCH"/>
    <property type="match status" value="1"/>
</dbReference>
<comment type="cofactor">
    <cofactor evidence="1 17">
        <name>FMN</name>
        <dbReference type="ChEBI" id="CHEBI:58210"/>
    </cofactor>
</comment>
<dbReference type="PROSITE" id="PS01136">
    <property type="entry name" value="UPF0034"/>
    <property type="match status" value="1"/>
</dbReference>
<dbReference type="GO" id="GO:0006397">
    <property type="term" value="P:mRNA processing"/>
    <property type="evidence" value="ECO:0007669"/>
    <property type="project" value="UniProtKB-KW"/>
</dbReference>
<dbReference type="SUPFAM" id="SSF54001">
    <property type="entry name" value="Cysteine proteinases"/>
    <property type="match status" value="1"/>
</dbReference>
<gene>
    <name evidence="21" type="ORF">Agabi119p4_8727</name>
</gene>
<comment type="similarity">
    <text evidence="17">Belongs to the dus family. Dus3 subfamily.</text>
</comment>
<comment type="catalytic activity">
    <reaction evidence="13">
        <text>a 5,6-dihydrouridine in mRNA + NAD(+) = a uridine in mRNA + NADH + H(+)</text>
        <dbReference type="Rhea" id="RHEA:69851"/>
        <dbReference type="Rhea" id="RHEA-COMP:14658"/>
        <dbReference type="Rhea" id="RHEA-COMP:17789"/>
        <dbReference type="ChEBI" id="CHEBI:15378"/>
        <dbReference type="ChEBI" id="CHEBI:57540"/>
        <dbReference type="ChEBI" id="CHEBI:57945"/>
        <dbReference type="ChEBI" id="CHEBI:65315"/>
        <dbReference type="ChEBI" id="CHEBI:74443"/>
    </reaction>
    <physiologicalReaction direction="right-to-left" evidence="13">
        <dbReference type="Rhea" id="RHEA:69853"/>
    </physiologicalReaction>
</comment>
<keyword evidence="4 17" id="KW-0285">Flavoprotein</keyword>
<dbReference type="Proteomes" id="UP000629468">
    <property type="component" value="Unassembled WGS sequence"/>
</dbReference>
<comment type="function">
    <text evidence="17">Catalyzes the synthesis of dihydrouridine, a modified base found in the D-loop of most tRNAs. Specifically modifies U47 in cytoplasmic tRNAs.</text>
</comment>
<evidence type="ECO:0000256" key="13">
    <source>
        <dbReference type="ARBA" id="ARBA00048342"/>
    </source>
</evidence>
<name>A0A8H7C3P7_AGABI</name>
<comment type="catalytic activity">
    <reaction evidence="12">
        <text>5,6-dihydrouridine(47) in tRNA + NAD(+) = uridine(47) in tRNA + NADH + H(+)</text>
        <dbReference type="Rhea" id="RHEA:53364"/>
        <dbReference type="Rhea" id="RHEA-COMP:13539"/>
        <dbReference type="Rhea" id="RHEA-COMP:13540"/>
        <dbReference type="ChEBI" id="CHEBI:15378"/>
        <dbReference type="ChEBI" id="CHEBI:57540"/>
        <dbReference type="ChEBI" id="CHEBI:57945"/>
        <dbReference type="ChEBI" id="CHEBI:65315"/>
        <dbReference type="ChEBI" id="CHEBI:74443"/>
        <dbReference type="EC" id="1.3.1.89"/>
    </reaction>
    <physiologicalReaction direction="right-to-left" evidence="12">
        <dbReference type="Rhea" id="RHEA:53366"/>
    </physiologicalReaction>
</comment>
<evidence type="ECO:0000256" key="14">
    <source>
        <dbReference type="ARBA" id="ARBA00049447"/>
    </source>
</evidence>
<evidence type="ECO:0000259" key="19">
    <source>
        <dbReference type="PROSITE" id="PS50103"/>
    </source>
</evidence>
<keyword evidence="7 17" id="KW-0819">tRNA processing</keyword>
<reference evidence="21 22" key="1">
    <citation type="journal article" name="Sci. Rep.">
        <title>Telomere-to-telomere assembled and centromere annotated genomes of the two main subspecies of the button mushroom Agaricus bisporus reveal especially polymorphic chromosome ends.</title>
        <authorList>
            <person name="Sonnenberg A.S.M."/>
            <person name="Sedaghat-Telgerd N."/>
            <person name="Lavrijssen B."/>
            <person name="Ohm R.A."/>
            <person name="Hendrickx P.M."/>
            <person name="Scholtmeijer K."/>
            <person name="Baars J.J.P."/>
            <person name="van Peer A."/>
        </authorList>
    </citation>
    <scope>NUCLEOTIDE SEQUENCE [LARGE SCALE GENOMIC DNA]</scope>
    <source>
        <strain evidence="21 22">H119_p4</strain>
    </source>
</reference>
<proteinExistence type="inferred from homology"/>
<dbReference type="InterPro" id="IPR000571">
    <property type="entry name" value="Znf_CCCH"/>
</dbReference>
<organism evidence="21 22">
    <name type="scientific">Agaricus bisporus var. burnettii</name>
    <dbReference type="NCBI Taxonomy" id="192524"/>
    <lineage>
        <taxon>Eukaryota</taxon>
        <taxon>Fungi</taxon>
        <taxon>Dikarya</taxon>
        <taxon>Basidiomycota</taxon>
        <taxon>Agaricomycotina</taxon>
        <taxon>Agaricomycetes</taxon>
        <taxon>Agaricomycetidae</taxon>
        <taxon>Agaricales</taxon>
        <taxon>Agaricineae</taxon>
        <taxon>Agaricaceae</taxon>
        <taxon>Agaricus</taxon>
    </lineage>
</organism>
<dbReference type="InterPro" id="IPR028889">
    <property type="entry name" value="USP"/>
</dbReference>
<evidence type="ECO:0000256" key="2">
    <source>
        <dbReference type="ARBA" id="ARBA00012376"/>
    </source>
</evidence>
<dbReference type="GO" id="GO:0050660">
    <property type="term" value="F:flavin adenine dinucleotide binding"/>
    <property type="evidence" value="ECO:0007669"/>
    <property type="project" value="UniProtKB-UniRule"/>
</dbReference>
<dbReference type="InterPro" id="IPR035587">
    <property type="entry name" value="DUS-like_FMN-bd"/>
</dbReference>
<evidence type="ECO:0000259" key="20">
    <source>
        <dbReference type="PROSITE" id="PS50235"/>
    </source>
</evidence>
<dbReference type="InterPro" id="IPR013785">
    <property type="entry name" value="Aldolase_TIM"/>
</dbReference>
<dbReference type="PROSITE" id="PS50103">
    <property type="entry name" value="ZF_C3H1"/>
    <property type="match status" value="1"/>
</dbReference>
<dbReference type="GO" id="GO:0008270">
    <property type="term" value="F:zinc ion binding"/>
    <property type="evidence" value="ECO:0007669"/>
    <property type="project" value="UniProtKB-KW"/>
</dbReference>
<keyword evidence="5 17" id="KW-0288">FMN</keyword>
<feature type="region of interest" description="Disordered" evidence="18">
    <location>
        <begin position="36"/>
        <end position="90"/>
    </location>
</feature>
<keyword evidence="9 17" id="KW-0521">NADP</keyword>
<dbReference type="Gene3D" id="3.20.20.70">
    <property type="entry name" value="Aldolase class I"/>
    <property type="match status" value="1"/>
</dbReference>
<evidence type="ECO:0000256" key="12">
    <source>
        <dbReference type="ARBA" id="ARBA00048266"/>
    </source>
</evidence>
<evidence type="ECO:0000256" key="17">
    <source>
        <dbReference type="RuleBase" id="RU291113"/>
    </source>
</evidence>
<dbReference type="GO" id="GO:0003723">
    <property type="term" value="F:RNA binding"/>
    <property type="evidence" value="ECO:0007669"/>
    <property type="project" value="TreeGrafter"/>
</dbReference>
<evidence type="ECO:0000256" key="10">
    <source>
        <dbReference type="ARBA" id="ARBA00023002"/>
    </source>
</evidence>
<dbReference type="InterPro" id="IPR001394">
    <property type="entry name" value="Peptidase_C19_UCH"/>
</dbReference>
<comment type="catalytic activity">
    <reaction evidence="15">
        <text>5,6-dihydrouridine(47) in tRNA + NADP(+) = uridine(47) in tRNA + NADPH + H(+)</text>
        <dbReference type="Rhea" id="RHEA:53360"/>
        <dbReference type="Rhea" id="RHEA-COMP:13539"/>
        <dbReference type="Rhea" id="RHEA-COMP:13540"/>
        <dbReference type="ChEBI" id="CHEBI:15378"/>
        <dbReference type="ChEBI" id="CHEBI:57783"/>
        <dbReference type="ChEBI" id="CHEBI:58349"/>
        <dbReference type="ChEBI" id="CHEBI:65315"/>
        <dbReference type="ChEBI" id="CHEBI:74443"/>
        <dbReference type="EC" id="1.3.1.89"/>
    </reaction>
    <physiologicalReaction direction="right-to-left" evidence="15">
        <dbReference type="Rhea" id="RHEA:53362"/>
    </physiologicalReaction>
</comment>
<dbReference type="PANTHER" id="PTHR45846">
    <property type="entry name" value="TRNA-DIHYDROURIDINE(47) SYNTHASE [NAD(P)(+)]-LIKE"/>
    <property type="match status" value="1"/>
</dbReference>
<dbReference type="EC" id="1.3.1.89" evidence="2 17"/>
<evidence type="ECO:0000256" key="9">
    <source>
        <dbReference type="ARBA" id="ARBA00022857"/>
    </source>
</evidence>
<evidence type="ECO:0000256" key="15">
    <source>
        <dbReference type="ARBA" id="ARBA00049513"/>
    </source>
</evidence>
<protein>
    <recommendedName>
        <fullName evidence="3 17">tRNA-dihydrouridine(47) synthase [NAD(P)(+)]</fullName>
        <ecNumber evidence="2 17">1.3.1.89</ecNumber>
    </recommendedName>
    <alternativeName>
        <fullName evidence="17">tRNA-dihydrouridine synthase 3</fullName>
    </alternativeName>
</protein>
<dbReference type="SMART" id="SM00356">
    <property type="entry name" value="ZnF_C3H1"/>
    <property type="match status" value="2"/>
</dbReference>
<dbReference type="GO" id="GO:0016579">
    <property type="term" value="P:protein deubiquitination"/>
    <property type="evidence" value="ECO:0007669"/>
    <property type="project" value="InterPro"/>
</dbReference>
<evidence type="ECO:0000256" key="3">
    <source>
        <dbReference type="ARBA" id="ARBA00022143"/>
    </source>
</evidence>
<evidence type="ECO:0000256" key="1">
    <source>
        <dbReference type="ARBA" id="ARBA00001917"/>
    </source>
</evidence>
<evidence type="ECO:0000256" key="5">
    <source>
        <dbReference type="ARBA" id="ARBA00022643"/>
    </source>
</evidence>
<feature type="region of interest" description="Disordered" evidence="18">
    <location>
        <begin position="1"/>
        <end position="22"/>
    </location>
</feature>
<dbReference type="EMBL" id="JABXXO010000012">
    <property type="protein sequence ID" value="KAF7762134.1"/>
    <property type="molecule type" value="Genomic_DNA"/>
</dbReference>
<dbReference type="CDD" id="cd02801">
    <property type="entry name" value="DUS_like_FMN"/>
    <property type="match status" value="1"/>
</dbReference>
<dbReference type="GO" id="GO:0102265">
    <property type="term" value="F:tRNA-dihydrouridine47 synthase activity"/>
    <property type="evidence" value="ECO:0007669"/>
    <property type="project" value="UniProtKB-EC"/>
</dbReference>
<evidence type="ECO:0000313" key="21">
    <source>
        <dbReference type="EMBL" id="KAF7762134.1"/>
    </source>
</evidence>
<dbReference type="InterPro" id="IPR038765">
    <property type="entry name" value="Papain-like_cys_pep_sf"/>
</dbReference>
<dbReference type="PROSITE" id="PS50235">
    <property type="entry name" value="USP_3"/>
    <property type="match status" value="1"/>
</dbReference>
<keyword evidence="11 17" id="KW-0520">NAD</keyword>
<dbReference type="Gene3D" id="4.10.1000.10">
    <property type="entry name" value="Zinc finger, CCCH-type"/>
    <property type="match status" value="1"/>
</dbReference>
<evidence type="ECO:0000256" key="4">
    <source>
        <dbReference type="ARBA" id="ARBA00022630"/>
    </source>
</evidence>
<feature type="compositionally biased region" description="Low complexity" evidence="18">
    <location>
        <begin position="1"/>
        <end position="13"/>
    </location>
</feature>
<keyword evidence="8 16" id="KW-0863">Zinc-finger</keyword>
<evidence type="ECO:0000256" key="18">
    <source>
        <dbReference type="SAM" id="MobiDB-lite"/>
    </source>
</evidence>
<evidence type="ECO:0000256" key="6">
    <source>
        <dbReference type="ARBA" id="ARBA00022664"/>
    </source>
</evidence>
<feature type="domain" description="USP" evidence="20">
    <location>
        <begin position="888"/>
        <end position="1283"/>
    </location>
</feature>
<evidence type="ECO:0000256" key="8">
    <source>
        <dbReference type="ARBA" id="ARBA00022771"/>
    </source>
</evidence>
<dbReference type="InterPro" id="IPR018517">
    <property type="entry name" value="tRNA_hU_synthase_CS"/>
</dbReference>
<evidence type="ECO:0000256" key="11">
    <source>
        <dbReference type="ARBA" id="ARBA00023027"/>
    </source>
</evidence>
<feature type="domain" description="C3H1-type" evidence="19">
    <location>
        <begin position="95"/>
        <end position="123"/>
    </location>
</feature>
<dbReference type="Gene3D" id="3.90.70.10">
    <property type="entry name" value="Cysteine proteinases"/>
    <property type="match status" value="1"/>
</dbReference>
<dbReference type="PANTHER" id="PTHR45846:SF1">
    <property type="entry name" value="TRNA-DIHYDROURIDINE(47) SYNTHASE [NAD(P)(+)]-LIKE"/>
    <property type="match status" value="1"/>
</dbReference>
<keyword evidence="16 17" id="KW-0862">Zinc</keyword>
<keyword evidence="10 17" id="KW-0560">Oxidoreductase</keyword>
<comment type="catalytic activity">
    <reaction evidence="14">
        <text>a 5,6-dihydrouridine in mRNA + NADP(+) = a uridine in mRNA + NADPH + H(+)</text>
        <dbReference type="Rhea" id="RHEA:69855"/>
        <dbReference type="Rhea" id="RHEA-COMP:14658"/>
        <dbReference type="Rhea" id="RHEA-COMP:17789"/>
        <dbReference type="ChEBI" id="CHEBI:15378"/>
        <dbReference type="ChEBI" id="CHEBI:57783"/>
        <dbReference type="ChEBI" id="CHEBI:58349"/>
        <dbReference type="ChEBI" id="CHEBI:65315"/>
        <dbReference type="ChEBI" id="CHEBI:74443"/>
    </reaction>
    <physiologicalReaction direction="right-to-left" evidence="14">
        <dbReference type="Rhea" id="RHEA:69857"/>
    </physiologicalReaction>
</comment>
<dbReference type="Pfam" id="PF01207">
    <property type="entry name" value="Dus"/>
    <property type="match status" value="1"/>
</dbReference>
<evidence type="ECO:0000256" key="7">
    <source>
        <dbReference type="ARBA" id="ARBA00022694"/>
    </source>
</evidence>
<evidence type="ECO:0000313" key="22">
    <source>
        <dbReference type="Proteomes" id="UP000629468"/>
    </source>
</evidence>
<keyword evidence="16 17" id="KW-0479">Metal-binding</keyword>
<keyword evidence="6" id="KW-0507">mRNA processing</keyword>
<feature type="region of interest" description="Disordered" evidence="18">
    <location>
        <begin position="1310"/>
        <end position="1347"/>
    </location>
</feature>
<sequence>MATPETAAASVAAGNISCPSGTAPVKAEYLISYTTKPLPDDDAAEGSSNTARGSWNWDGRDGSQRASGPQRKHMTKEEKKATRGANKGRRFAKTRDEVDLCWRVANGSDCEHGENCKFSHDVSAYLAAKIHDVRIPNTSEISDSAPFVYEGNKSVGASHPIHSSLDLGTTCPVFSETGECRYGFKCRFLGGHVRINETGNITLAGDEDKKARAVLTANELNFVSSDVRTALRTKKYPTPVSAAYLEELKGHEDKKEESKLVPDEDSVIVAEPEQDLNSMVSALKTPECLTTGIKELVQKRTGDAAQPTDTEDVPIGFREKKRLHWAGKTYLAPLTTVGNLPFRRVCVSLGADITCGEMGLATSFLAGSKEEWSLVRRHPSEKIFGVQIAGNKPANMVPTAEAIAKELAGGLDFVDVNCGCPIDLVFRQGSGSALIDAPGKLGKILIGMNKALGEIPVTVKLRMGVREAKHTAHKLMPRLVVDWNAACLTLHGRTRQQRYTRLADWDYIQKCVEAVRTREEEEDLPAVPIFGNGDCFSAHDYYANLEQSKADGIMVGRGALIKPWIFTEIKERREWDISARERLDLIRDYVNYGLNHFGSDTAGVNTTRRYLCEALSFQYRYVPIGLLEQLPGRINDRAPAFHGRTDLETLLSSGDSRDWIKISEMFLGPAPETWVFIPKHKSNSYEAQGYWRSNFLRDYVTEPKLAMQSPPNIPPETVEESEQVNLLLEMLGDSVNRAEALRVYRKHKGNMERAADAILSGDRGEDYNWEETPASAPPGYSQAIQQQIRPQPLKPSNTVIDLTGSDDELQRAMALSLETETQFGPSNRTPDVNWAMVPTNQLGDNTGISNEEKSYNDAIQASLEDLVSTNESDFLPIEAAVREGGRPVAFRSNDPTLAYAALFIQALFFVPQVRERVASIQLPIPSDNLPDPRDSAMRNLMELFVNLDLAQLSAIMDSEILPSLMAQSQPDYSPVGDATADFLKSVSDTIEDYLKLQSNDEPPRLFNFTHGHIELHRRIPKQSKRAPSDSHIVLIEFGGETTPYTDLISCLSGTLSKWTDTGSSHDVIIEPSDVFCFHVRRAVNQEGKFSPEPFSFPKYIYLDQFLLENLELANETRLGERKLLDGISELTRMKEGLTQHNNRDIMKDLQDTLYYYENVAQAEDNLERTELLKKTKTKLRDVIANISRKIEAIDYKIEKLQAEVMNVYNIPELQQHRYDLRAVLIHTGLPGRKHKYSYVHDNQGVWWKIVDYTVTEVSEETVFSDTAGLHLGAGPYMLIYSRHVEIEDLTMPQWPRKMTEMVEKHNKTFLDQLPPEVAAKVQSSTIESPPPSSSSAAPSPPQRAKSD</sequence>
<dbReference type="GO" id="GO:0004843">
    <property type="term" value="F:cysteine-type deubiquitinase activity"/>
    <property type="evidence" value="ECO:0007669"/>
    <property type="project" value="InterPro"/>
</dbReference>
<feature type="zinc finger region" description="C3H1-type" evidence="16">
    <location>
        <begin position="95"/>
        <end position="123"/>
    </location>
</feature>
<comment type="caution">
    <text evidence="21">The sequence shown here is derived from an EMBL/GenBank/DDBJ whole genome shotgun (WGS) entry which is preliminary data.</text>
</comment>